<keyword evidence="2" id="KW-1185">Reference proteome</keyword>
<evidence type="ECO:0000313" key="1">
    <source>
        <dbReference type="EMBL" id="KAL3507356.1"/>
    </source>
</evidence>
<dbReference type="EMBL" id="JBJUIK010000013">
    <property type="protein sequence ID" value="KAL3507356.1"/>
    <property type="molecule type" value="Genomic_DNA"/>
</dbReference>
<gene>
    <name evidence="1" type="ORF">ACH5RR_032738</name>
</gene>
<comment type="caution">
    <text evidence="1">The sequence shown here is derived from an EMBL/GenBank/DDBJ whole genome shotgun (WGS) entry which is preliminary data.</text>
</comment>
<protein>
    <submittedName>
        <fullName evidence="1">Uncharacterized protein</fullName>
    </submittedName>
</protein>
<organism evidence="1 2">
    <name type="scientific">Cinchona calisaya</name>
    <dbReference type="NCBI Taxonomy" id="153742"/>
    <lineage>
        <taxon>Eukaryota</taxon>
        <taxon>Viridiplantae</taxon>
        <taxon>Streptophyta</taxon>
        <taxon>Embryophyta</taxon>
        <taxon>Tracheophyta</taxon>
        <taxon>Spermatophyta</taxon>
        <taxon>Magnoliopsida</taxon>
        <taxon>eudicotyledons</taxon>
        <taxon>Gunneridae</taxon>
        <taxon>Pentapetalae</taxon>
        <taxon>asterids</taxon>
        <taxon>lamiids</taxon>
        <taxon>Gentianales</taxon>
        <taxon>Rubiaceae</taxon>
        <taxon>Cinchonoideae</taxon>
        <taxon>Cinchoneae</taxon>
        <taxon>Cinchona</taxon>
    </lineage>
</organism>
<reference evidence="1 2" key="1">
    <citation type="submission" date="2024-11" db="EMBL/GenBank/DDBJ databases">
        <title>A near-complete genome assembly of Cinchona calisaya.</title>
        <authorList>
            <person name="Lian D.C."/>
            <person name="Zhao X.W."/>
            <person name="Wei L."/>
        </authorList>
    </citation>
    <scope>NUCLEOTIDE SEQUENCE [LARGE SCALE GENOMIC DNA]</scope>
    <source>
        <tissue evidence="1">Nenye</tissue>
    </source>
</reference>
<dbReference type="Proteomes" id="UP001630127">
    <property type="component" value="Unassembled WGS sequence"/>
</dbReference>
<evidence type="ECO:0000313" key="2">
    <source>
        <dbReference type="Proteomes" id="UP001630127"/>
    </source>
</evidence>
<proteinExistence type="predicted"/>
<name>A0ABD2YL00_9GENT</name>
<dbReference type="AlphaFoldDB" id="A0ABD2YL00"/>
<sequence length="72" mass="7866">MDARQRSRPLDGQPFFPDQLIFEILTSLGQVPIEIQCSLKSLIKNPTTPATRVDYPGEGTPHDALILGSCNG</sequence>
<accession>A0ABD2YL00</accession>